<dbReference type="GO" id="GO:0008909">
    <property type="term" value="F:isochorismate synthase activity"/>
    <property type="evidence" value="ECO:0007669"/>
    <property type="project" value="UniProtKB-EC"/>
</dbReference>
<dbReference type="InterPro" id="IPR004561">
    <property type="entry name" value="IsoChor_synthase"/>
</dbReference>
<evidence type="ECO:0000259" key="7">
    <source>
        <dbReference type="Pfam" id="PF00425"/>
    </source>
</evidence>
<dbReference type="SUPFAM" id="SSF56322">
    <property type="entry name" value="ADC synthase"/>
    <property type="match status" value="1"/>
</dbReference>
<feature type="domain" description="Chorismate-utilising enzyme C-terminal" evidence="7">
    <location>
        <begin position="152"/>
        <end position="415"/>
    </location>
</feature>
<dbReference type="Gene3D" id="3.60.120.10">
    <property type="entry name" value="Anthranilate synthase"/>
    <property type="match status" value="1"/>
</dbReference>
<dbReference type="EC" id="5.4.4.2" evidence="3"/>
<sequence>MQSDSVSTITRAMQATDSSQRIGQPTPTDFWETAYTLGLPAALWRLPNQRHKHLIVSFDETLPRVSADLEELPAGFLISPFDNLNTETETPAQTLFLRADVQAVFSENAPTATSIADTEAGNRFQQTIASRTDNQRTDQEITFVTLPDAGTEQEYVTNVAEAVEAMQRGEFRKVVLARTKQLCFSDAPNAVALFDKLCQKYPTAFVSAVSIPEKGQIWISATPERLVSVDAVGIFRTNALAGTQSAFEADGTPKLPQDAMWSQKEIEEQAIVCRYIIECFKKIRLREYIEEGPQTVIAGNLMHLGTSFTVDTQAVRYPQLGTVMLRLLHPTSAVCGTPRDLAFSFIKQHESYDREFYSGFLGPVNISTNDAGPASDLFVHIRCMKLEGNLATLYAGAGLTEYSIPEREWQETEMKCQTLLSVIQ</sequence>
<dbReference type="AlphaFoldDB" id="A0A6L9LHQ7"/>
<evidence type="ECO:0000313" key="9">
    <source>
        <dbReference type="Proteomes" id="UP000474175"/>
    </source>
</evidence>
<evidence type="ECO:0000256" key="4">
    <source>
        <dbReference type="ARBA" id="ARBA00023235"/>
    </source>
</evidence>
<dbReference type="InterPro" id="IPR005801">
    <property type="entry name" value="ADC_synthase"/>
</dbReference>
<feature type="region of interest" description="Disordered" evidence="6">
    <location>
        <begin position="1"/>
        <end position="25"/>
    </location>
</feature>
<evidence type="ECO:0000256" key="5">
    <source>
        <dbReference type="ARBA" id="ARBA00041564"/>
    </source>
</evidence>
<evidence type="ECO:0000313" key="8">
    <source>
        <dbReference type="EMBL" id="NDU98882.1"/>
    </source>
</evidence>
<dbReference type="Proteomes" id="UP000474175">
    <property type="component" value="Unassembled WGS sequence"/>
</dbReference>
<organism evidence="8 9">
    <name type="scientific">Spirosoma terrae</name>
    <dbReference type="NCBI Taxonomy" id="1968276"/>
    <lineage>
        <taxon>Bacteria</taxon>
        <taxon>Pseudomonadati</taxon>
        <taxon>Bacteroidota</taxon>
        <taxon>Cytophagia</taxon>
        <taxon>Cytophagales</taxon>
        <taxon>Cytophagaceae</taxon>
        <taxon>Spirosoma</taxon>
    </lineage>
</organism>
<evidence type="ECO:0000256" key="2">
    <source>
        <dbReference type="ARBA" id="ARBA00005297"/>
    </source>
</evidence>
<name>A0A6L9LHQ7_9BACT</name>
<evidence type="ECO:0000256" key="1">
    <source>
        <dbReference type="ARBA" id="ARBA00000799"/>
    </source>
</evidence>
<dbReference type="InterPro" id="IPR015890">
    <property type="entry name" value="Chorismate_C"/>
</dbReference>
<keyword evidence="4 8" id="KW-0413">Isomerase</keyword>
<comment type="catalytic activity">
    <reaction evidence="1">
        <text>chorismate = isochorismate</text>
        <dbReference type="Rhea" id="RHEA:18985"/>
        <dbReference type="ChEBI" id="CHEBI:29748"/>
        <dbReference type="ChEBI" id="CHEBI:29780"/>
        <dbReference type="EC" id="5.4.4.2"/>
    </reaction>
</comment>
<dbReference type="Pfam" id="PF00425">
    <property type="entry name" value="Chorismate_bind"/>
    <property type="match status" value="1"/>
</dbReference>
<dbReference type="EMBL" id="JAAFZH010000021">
    <property type="protein sequence ID" value="NDU98882.1"/>
    <property type="molecule type" value="Genomic_DNA"/>
</dbReference>
<reference evidence="8 9" key="1">
    <citation type="submission" date="2020-02" db="EMBL/GenBank/DDBJ databases">
        <title>Draft genome sequence of two Spirosoma agri KCTC 52727 and Spirosoma terrae KCTC 52035.</title>
        <authorList>
            <person name="Rojas J."/>
            <person name="Ambika Manirajan B."/>
            <person name="Suarez C."/>
            <person name="Ratering S."/>
            <person name="Schnell S."/>
        </authorList>
    </citation>
    <scope>NUCLEOTIDE SEQUENCE [LARGE SCALE GENOMIC DNA]</scope>
    <source>
        <strain evidence="8 9">KCTC 52035</strain>
    </source>
</reference>
<dbReference type="PANTHER" id="PTHR42839:SF2">
    <property type="entry name" value="ISOCHORISMATE SYNTHASE ENTC"/>
    <property type="match status" value="1"/>
</dbReference>
<proteinExistence type="inferred from homology"/>
<evidence type="ECO:0000256" key="3">
    <source>
        <dbReference type="ARBA" id="ARBA00012824"/>
    </source>
</evidence>
<protein>
    <recommendedName>
        <fullName evidence="3">isochorismate synthase</fullName>
        <ecNumber evidence="3">5.4.4.2</ecNumber>
    </recommendedName>
    <alternativeName>
        <fullName evidence="5">Isochorismate mutase</fullName>
    </alternativeName>
</protein>
<accession>A0A6L9LHQ7</accession>
<comment type="caution">
    <text evidence="8">The sequence shown here is derived from an EMBL/GenBank/DDBJ whole genome shotgun (WGS) entry which is preliminary data.</text>
</comment>
<gene>
    <name evidence="8" type="ORF">GK108_28640</name>
</gene>
<evidence type="ECO:0000256" key="6">
    <source>
        <dbReference type="SAM" id="MobiDB-lite"/>
    </source>
</evidence>
<dbReference type="PANTHER" id="PTHR42839">
    <property type="entry name" value="ISOCHORISMATE SYNTHASE ENTC"/>
    <property type="match status" value="1"/>
</dbReference>
<keyword evidence="9" id="KW-1185">Reference proteome</keyword>
<comment type="similarity">
    <text evidence="2">Belongs to the isochorismate synthase family.</text>
</comment>
<dbReference type="NCBIfam" id="TIGR00543">
    <property type="entry name" value="isochor_syn"/>
    <property type="match status" value="1"/>
</dbReference>